<dbReference type="HOGENOM" id="CLU_058851_1_0_1"/>
<name>A1DNP6_NEOFI</name>
<evidence type="ECO:0000313" key="3">
    <source>
        <dbReference type="Proteomes" id="UP000006702"/>
    </source>
</evidence>
<dbReference type="SUPFAM" id="SSF53474">
    <property type="entry name" value="alpha/beta-Hydrolases"/>
    <property type="match status" value="1"/>
</dbReference>
<sequence length="311" mass="33902">MQAFRLALANNAIVTGIHSIPPHSAASPVRYRPLIVALHGGTYDCHYFDGTPECSASVASVAFGIPFVSIDRPCYGATSSFLPIPEGSDFNQQTGLWLHRHILPTIWSKFGEGCNCIVLLCHSLGVIGGIIAAAMHGQDENSSYPLGGLIACGLGDKPPLSADGAPANLHARIGPDHLIMPVDIKDRVMFRPRTCSPEVLAQSARLNAPIPDAEVQHFRDFWLPTWREKWARYVAVPVMFALVENDPFFEATKQELEICMAAFTSSIRVDGSLINGAPHCMELSYWSQGWYARCFGFAMECSAGIAVLNQE</sequence>
<dbReference type="eggNOG" id="ENOG502SJIA">
    <property type="taxonomic scope" value="Eukaryota"/>
</dbReference>
<dbReference type="Proteomes" id="UP000006702">
    <property type="component" value="Unassembled WGS sequence"/>
</dbReference>
<dbReference type="GeneID" id="4584830"/>
<accession>A1DNP6</accession>
<dbReference type="STRING" id="331117.A1DNP6"/>
<dbReference type="VEuPathDB" id="FungiDB:NFIA_057670"/>
<evidence type="ECO:0000259" key="1">
    <source>
        <dbReference type="Pfam" id="PF12697"/>
    </source>
</evidence>
<protein>
    <recommendedName>
        <fullName evidence="1">AB hydrolase-1 domain-containing protein</fullName>
    </recommendedName>
</protein>
<feature type="domain" description="AB hydrolase-1" evidence="1">
    <location>
        <begin position="35"/>
        <end position="254"/>
    </location>
</feature>
<dbReference type="OMA" id="DCHYFDA"/>
<dbReference type="InterPro" id="IPR029058">
    <property type="entry name" value="AB_hydrolase_fold"/>
</dbReference>
<dbReference type="AlphaFoldDB" id="A1DNP6"/>
<reference evidence="3" key="1">
    <citation type="journal article" date="2008" name="PLoS Genet.">
        <title>Genomic islands in the pathogenic filamentous fungus Aspergillus fumigatus.</title>
        <authorList>
            <person name="Fedorova N.D."/>
            <person name="Khaldi N."/>
            <person name="Joardar V.S."/>
            <person name="Maiti R."/>
            <person name="Amedeo P."/>
            <person name="Anderson M.J."/>
            <person name="Crabtree J."/>
            <person name="Silva J.C."/>
            <person name="Badger J.H."/>
            <person name="Albarraq A."/>
            <person name="Angiuoli S."/>
            <person name="Bussey H."/>
            <person name="Bowyer P."/>
            <person name="Cotty P.J."/>
            <person name="Dyer P.S."/>
            <person name="Egan A."/>
            <person name="Galens K."/>
            <person name="Fraser-Liggett C.M."/>
            <person name="Haas B.J."/>
            <person name="Inman J.M."/>
            <person name="Kent R."/>
            <person name="Lemieux S."/>
            <person name="Malavazi I."/>
            <person name="Orvis J."/>
            <person name="Roemer T."/>
            <person name="Ronning C.M."/>
            <person name="Sundaram J.P."/>
            <person name="Sutton G."/>
            <person name="Turner G."/>
            <person name="Venter J.C."/>
            <person name="White O.R."/>
            <person name="Whitty B.R."/>
            <person name="Youngman P."/>
            <person name="Wolfe K.H."/>
            <person name="Goldman G.H."/>
            <person name="Wortman J.R."/>
            <person name="Jiang B."/>
            <person name="Denning D.W."/>
            <person name="Nierman W.C."/>
        </authorList>
    </citation>
    <scope>NUCLEOTIDE SEQUENCE [LARGE SCALE GENOMIC DNA]</scope>
    <source>
        <strain evidence="3">ATCC 1020 / DSM 3700 / CBS 544.65 / FGSC A1164 / JCM 1740 / NRRL 181 / WB 181</strain>
    </source>
</reference>
<organism evidence="2 3">
    <name type="scientific">Neosartorya fischeri (strain ATCC 1020 / DSM 3700 / CBS 544.65 / FGSC A1164 / JCM 1740 / NRRL 181 / WB 181)</name>
    <name type="common">Aspergillus fischerianus</name>
    <dbReference type="NCBI Taxonomy" id="331117"/>
    <lineage>
        <taxon>Eukaryota</taxon>
        <taxon>Fungi</taxon>
        <taxon>Dikarya</taxon>
        <taxon>Ascomycota</taxon>
        <taxon>Pezizomycotina</taxon>
        <taxon>Eurotiomycetes</taxon>
        <taxon>Eurotiomycetidae</taxon>
        <taxon>Eurotiales</taxon>
        <taxon>Aspergillaceae</taxon>
        <taxon>Aspergillus</taxon>
        <taxon>Aspergillus subgen. Fumigati</taxon>
    </lineage>
</organism>
<dbReference type="KEGG" id="nfi:NFIA_057670"/>
<evidence type="ECO:0000313" key="2">
    <source>
        <dbReference type="EMBL" id="EAW16417.1"/>
    </source>
</evidence>
<gene>
    <name evidence="2" type="ORF">NFIA_057670</name>
</gene>
<dbReference type="OrthoDB" id="5371334at2759"/>
<dbReference type="InterPro" id="IPR000073">
    <property type="entry name" value="AB_hydrolase_1"/>
</dbReference>
<dbReference type="Pfam" id="PF12697">
    <property type="entry name" value="Abhydrolase_6"/>
    <property type="match status" value="1"/>
</dbReference>
<keyword evidence="3" id="KW-1185">Reference proteome</keyword>
<dbReference type="RefSeq" id="XP_001258314.1">
    <property type="nucleotide sequence ID" value="XM_001258313.1"/>
</dbReference>
<dbReference type="Gene3D" id="3.40.50.1820">
    <property type="entry name" value="alpha/beta hydrolase"/>
    <property type="match status" value="1"/>
</dbReference>
<dbReference type="EMBL" id="DS027698">
    <property type="protein sequence ID" value="EAW16417.1"/>
    <property type="molecule type" value="Genomic_DNA"/>
</dbReference>
<proteinExistence type="predicted"/>